<protein>
    <submittedName>
        <fullName evidence="1">Uncharacterized protein</fullName>
    </submittedName>
</protein>
<proteinExistence type="predicted"/>
<comment type="caution">
    <text evidence="1">The sequence shown here is derived from an EMBL/GenBank/DDBJ whole genome shotgun (WGS) entry which is preliminary data.</text>
</comment>
<dbReference type="AlphaFoldDB" id="A0A4Q9LLX8"/>
<gene>
    <name evidence="1" type="ORF">CWI36_0144p0020</name>
</gene>
<organism evidence="1 2">
    <name type="scientific">Hamiltosporidium magnivora</name>
    <dbReference type="NCBI Taxonomy" id="148818"/>
    <lineage>
        <taxon>Eukaryota</taxon>
        <taxon>Fungi</taxon>
        <taxon>Fungi incertae sedis</taxon>
        <taxon>Microsporidia</taxon>
        <taxon>Dubosqiidae</taxon>
        <taxon>Hamiltosporidium</taxon>
    </lineage>
</organism>
<reference evidence="1 2" key="1">
    <citation type="submission" date="2017-12" db="EMBL/GenBank/DDBJ databases">
        <authorList>
            <person name="Pombert J.-F."/>
            <person name="Haag K.L."/>
            <person name="Ebert D."/>
        </authorList>
    </citation>
    <scope>NUCLEOTIDE SEQUENCE [LARGE SCALE GENOMIC DNA]</scope>
    <source>
        <strain evidence="1">BE-OM-2</strain>
    </source>
</reference>
<evidence type="ECO:0000313" key="2">
    <source>
        <dbReference type="Proteomes" id="UP000291404"/>
    </source>
</evidence>
<evidence type="ECO:0000313" key="1">
    <source>
        <dbReference type="EMBL" id="TBU08401.1"/>
    </source>
</evidence>
<dbReference type="VEuPathDB" id="MicrosporidiaDB:CWI39_1049p0010"/>
<accession>A0A4Q9LLX8</accession>
<sequence>MYLCLISEKLKWLIFLELFVISLSQNFIINSFESKFESNYNLFKDLFEFLNSKDIYFYEIFNSSCTTSLIENIEALELSEDTNMFHLYLKLKNEIGCFLNKRTYLLNFIFYESISLRNDKIKTSKNQNLMIFNKKKPLLLLYRTALNILLNFMKIFKKIENILIASEIELVLAPFLLNEKDFRNLNFFILRQIRSSSSIFDFFILKKSKFFAINIGKQQIKQPINHNMPSSVLYILNETKYRFHEEIEQRFTPNHILNEKLLNIEVYVNTYTIVERNAKNKESYIHESHKKYEFFNYIKKTAKNIHENHNSNEFIFILFGSNAVQLKIDVKEKHLTTNKMYYTARITFIESILFEEYFFEFDEVYSKIGDIKSKISTTFEEFQPEKVSNLESLLYRITFYKFWHLYQSVE</sequence>
<name>A0A4Q9LLX8_9MICR</name>
<dbReference type="Proteomes" id="UP000291404">
    <property type="component" value="Unassembled WGS sequence"/>
</dbReference>
<dbReference type="VEuPathDB" id="MicrosporidiaDB:CWI36_0144p0020"/>
<dbReference type="EMBL" id="PITI01000144">
    <property type="protein sequence ID" value="TBU08401.1"/>
    <property type="molecule type" value="Genomic_DNA"/>
</dbReference>
<keyword evidence="2" id="KW-1185">Reference proteome</keyword>